<dbReference type="InterPro" id="IPR029050">
    <property type="entry name" value="Immunoprotect_excell_Ig-like"/>
</dbReference>
<name>A0ABS6JV08_9BACI</name>
<dbReference type="Gene3D" id="2.60.40.1240">
    <property type="match status" value="1"/>
</dbReference>
<gene>
    <name evidence="5" type="ORF">KS407_13265</name>
</gene>
<feature type="chain" id="PRO_5046623803" evidence="3">
    <location>
        <begin position="20"/>
        <end position="221"/>
    </location>
</feature>
<proteinExistence type="predicted"/>
<dbReference type="Pfam" id="PF11611">
    <property type="entry name" value="DUF4352"/>
    <property type="match status" value="1"/>
</dbReference>
<feature type="compositionally biased region" description="Acidic residues" evidence="2">
    <location>
        <begin position="28"/>
        <end position="67"/>
    </location>
</feature>
<evidence type="ECO:0000259" key="4">
    <source>
        <dbReference type="Pfam" id="PF11611"/>
    </source>
</evidence>
<organism evidence="5 6">
    <name type="scientific">Evansella alkalicola</name>
    <dbReference type="NCBI Taxonomy" id="745819"/>
    <lineage>
        <taxon>Bacteria</taxon>
        <taxon>Bacillati</taxon>
        <taxon>Bacillota</taxon>
        <taxon>Bacilli</taxon>
        <taxon>Bacillales</taxon>
        <taxon>Bacillaceae</taxon>
        <taxon>Evansella</taxon>
    </lineage>
</organism>
<dbReference type="RefSeq" id="WP_088073743.1">
    <property type="nucleotide sequence ID" value="NZ_JAHQCR010000052.1"/>
</dbReference>
<dbReference type="PROSITE" id="PS51257">
    <property type="entry name" value="PROKAR_LIPOPROTEIN"/>
    <property type="match status" value="1"/>
</dbReference>
<evidence type="ECO:0000256" key="2">
    <source>
        <dbReference type="SAM" id="MobiDB-lite"/>
    </source>
</evidence>
<keyword evidence="1 3" id="KW-0732">Signal</keyword>
<feature type="domain" description="DUF4352" evidence="4">
    <location>
        <begin position="104"/>
        <end position="200"/>
    </location>
</feature>
<dbReference type="Proteomes" id="UP000790580">
    <property type="component" value="Unassembled WGS sequence"/>
</dbReference>
<protein>
    <submittedName>
        <fullName evidence="5">DUF4352 domain-containing protein</fullName>
    </submittedName>
</protein>
<feature type="compositionally biased region" description="Acidic residues" evidence="2">
    <location>
        <begin position="75"/>
        <end position="86"/>
    </location>
</feature>
<evidence type="ECO:0000313" key="5">
    <source>
        <dbReference type="EMBL" id="MBU9722402.1"/>
    </source>
</evidence>
<dbReference type="EMBL" id="JAHQCR010000052">
    <property type="protein sequence ID" value="MBU9722402.1"/>
    <property type="molecule type" value="Genomic_DNA"/>
</dbReference>
<comment type="caution">
    <text evidence="5">The sequence shown here is derived from an EMBL/GenBank/DDBJ whole genome shotgun (WGS) entry which is preliminary data.</text>
</comment>
<dbReference type="InterPro" id="IPR029051">
    <property type="entry name" value="DUF4352"/>
</dbReference>
<feature type="region of interest" description="Disordered" evidence="2">
    <location>
        <begin position="25"/>
        <end position="86"/>
    </location>
</feature>
<evidence type="ECO:0000313" key="6">
    <source>
        <dbReference type="Proteomes" id="UP000790580"/>
    </source>
</evidence>
<keyword evidence="6" id="KW-1185">Reference proteome</keyword>
<reference evidence="5 6" key="1">
    <citation type="submission" date="2021-06" db="EMBL/GenBank/DDBJ databases">
        <title>Bacillus sp. RD4P76, an endophyte from a halophyte.</title>
        <authorList>
            <person name="Sun J.-Q."/>
        </authorList>
    </citation>
    <scope>NUCLEOTIDE SEQUENCE [LARGE SCALE GENOMIC DNA]</scope>
    <source>
        <strain evidence="5 6">JCM 17098</strain>
    </source>
</reference>
<accession>A0ABS6JV08</accession>
<evidence type="ECO:0000256" key="3">
    <source>
        <dbReference type="SAM" id="SignalP"/>
    </source>
</evidence>
<sequence length="221" mass="24640">MNRKLLLVIVLAVLLVLLACDSGTSTDVEPEEEVGDTTEEVNEEENAGEGDSDAESENPAEEEDVADSEGKSQEEEAATEEEDQEDVIYSLGETGVMSSPHGEYNLTVESFEFFTEYEGETPLSGIFLAVDVVFENIGNEPINAEMITRANLFTEDETRRENNTSYDFTNDFTGEIGVGETMEGRIWFDHRDEDHYELVFGYGVSHLSTVLTWEFSAEEAK</sequence>
<evidence type="ECO:0000256" key="1">
    <source>
        <dbReference type="ARBA" id="ARBA00022729"/>
    </source>
</evidence>
<feature type="signal peptide" evidence="3">
    <location>
        <begin position="1"/>
        <end position="19"/>
    </location>
</feature>